<organism evidence="4 5">
    <name type="scientific">Algimonas arctica</name>
    <dbReference type="NCBI Taxonomy" id="1479486"/>
    <lineage>
        <taxon>Bacteria</taxon>
        <taxon>Pseudomonadati</taxon>
        <taxon>Pseudomonadota</taxon>
        <taxon>Alphaproteobacteria</taxon>
        <taxon>Maricaulales</taxon>
        <taxon>Robiginitomaculaceae</taxon>
        <taxon>Algimonas</taxon>
    </lineage>
</organism>
<dbReference type="InterPro" id="IPR032820">
    <property type="entry name" value="ATPase_put"/>
</dbReference>
<reference evidence="4" key="1">
    <citation type="journal article" date="2014" name="Int. J. Syst. Evol. Microbiol.">
        <title>Complete genome sequence of Corynebacterium casei LMG S-19264T (=DSM 44701T), isolated from a smear-ripened cheese.</title>
        <authorList>
            <consortium name="US DOE Joint Genome Institute (JGI-PGF)"/>
            <person name="Walter F."/>
            <person name="Albersmeier A."/>
            <person name="Kalinowski J."/>
            <person name="Ruckert C."/>
        </authorList>
    </citation>
    <scope>NUCLEOTIDE SEQUENCE</scope>
    <source>
        <strain evidence="4">KCTC 32513</strain>
    </source>
</reference>
<keyword evidence="3" id="KW-0812">Transmembrane</keyword>
<proteinExistence type="inferred from homology"/>
<dbReference type="GO" id="GO:0045259">
    <property type="term" value="C:proton-transporting ATP synthase complex"/>
    <property type="evidence" value="ECO:0007669"/>
    <property type="project" value="UniProtKB-UniRule"/>
</dbReference>
<evidence type="ECO:0000313" key="5">
    <source>
        <dbReference type="Proteomes" id="UP000634004"/>
    </source>
</evidence>
<comment type="similarity">
    <text evidence="1">Belongs to the bacterial AtpI family.</text>
</comment>
<dbReference type="AlphaFoldDB" id="A0A8J3G0E7"/>
<dbReference type="Pfam" id="PF09527">
    <property type="entry name" value="ATPase_gene1"/>
    <property type="match status" value="1"/>
</dbReference>
<keyword evidence="1 3" id="KW-0472">Membrane</keyword>
<keyword evidence="1" id="KW-0813">Transport</keyword>
<name>A0A8J3G0E7_9PROT</name>
<comment type="function">
    <text evidence="1">A possible function for this protein is to guide the assembly of the membrane sector of the ATPase enzyme complex.</text>
</comment>
<keyword evidence="5" id="KW-1185">Reference proteome</keyword>
<dbReference type="InterPro" id="IPR016989">
    <property type="entry name" value="Atp1_alphaprobac"/>
</dbReference>
<sequence length="125" mass="13364">MVFMPEKNGQSDPSSPTDLDTLESKLASAHARRAAKIGPDKRDDNSLLGMAWRLSTELLVSVLVGMFLGLGIDTLLGTKPWGFFLGLGFGIAAGFMSVFRTADAMNAKSAHLPIGDKVPEPDDED</sequence>
<feature type="compositionally biased region" description="Polar residues" evidence="2">
    <location>
        <begin position="8"/>
        <end position="18"/>
    </location>
</feature>
<feature type="transmembrane region" description="Helical" evidence="3">
    <location>
        <begin position="81"/>
        <end position="99"/>
    </location>
</feature>
<feature type="transmembrane region" description="Helical" evidence="3">
    <location>
        <begin position="58"/>
        <end position="75"/>
    </location>
</feature>
<comment type="caution">
    <text evidence="4">The sequence shown here is derived from an EMBL/GenBank/DDBJ whole genome shotgun (WGS) entry which is preliminary data.</text>
</comment>
<gene>
    <name evidence="4" type="ORF">GCM10009069_02690</name>
</gene>
<keyword evidence="3" id="KW-1133">Transmembrane helix</keyword>
<dbReference type="GO" id="GO:1902600">
    <property type="term" value="P:proton transmembrane transport"/>
    <property type="evidence" value="ECO:0007669"/>
    <property type="project" value="UniProtKB-KW"/>
</dbReference>
<evidence type="ECO:0000256" key="1">
    <source>
        <dbReference type="PIRNR" id="PIRNR032126"/>
    </source>
</evidence>
<accession>A0A8J3G0E7</accession>
<evidence type="ECO:0000256" key="3">
    <source>
        <dbReference type="SAM" id="Phobius"/>
    </source>
</evidence>
<keyword evidence="1" id="KW-0375">Hydrogen ion transport</keyword>
<dbReference type="PIRSF" id="PIRSF032126">
    <property type="entry name" value="F0F1_ATP_synthase_subunit_I"/>
    <property type="match status" value="1"/>
</dbReference>
<dbReference type="EMBL" id="BMZH01000001">
    <property type="protein sequence ID" value="GHA82912.1"/>
    <property type="molecule type" value="Genomic_DNA"/>
</dbReference>
<feature type="region of interest" description="Disordered" evidence="2">
    <location>
        <begin position="1"/>
        <end position="20"/>
    </location>
</feature>
<evidence type="ECO:0000256" key="2">
    <source>
        <dbReference type="SAM" id="MobiDB-lite"/>
    </source>
</evidence>
<dbReference type="Proteomes" id="UP000634004">
    <property type="component" value="Unassembled WGS sequence"/>
</dbReference>
<evidence type="ECO:0000313" key="4">
    <source>
        <dbReference type="EMBL" id="GHA82912.1"/>
    </source>
</evidence>
<keyword evidence="1" id="KW-0406">Ion transport</keyword>
<reference evidence="4" key="2">
    <citation type="submission" date="2020-09" db="EMBL/GenBank/DDBJ databases">
        <authorList>
            <person name="Sun Q."/>
            <person name="Kim S."/>
        </authorList>
    </citation>
    <scope>NUCLEOTIDE SEQUENCE</scope>
    <source>
        <strain evidence="4">KCTC 32513</strain>
    </source>
</reference>
<protein>
    <recommendedName>
        <fullName evidence="1">ATP synthase protein I</fullName>
    </recommendedName>
</protein>